<dbReference type="HOGENOM" id="CLU_2304980_0_0_6"/>
<reference evidence="1" key="1">
    <citation type="submission" date="2013-07" db="EMBL/GenBank/DDBJ databases">
        <title>Sub-species coevolution in mutualistic symbiosis.</title>
        <authorList>
            <person name="Murfin K."/>
            <person name="Klassen J."/>
            <person name="Lee M."/>
            <person name="Forst S."/>
            <person name="Stock P."/>
            <person name="Goodrich-Blair H."/>
        </authorList>
    </citation>
    <scope>NUCLEOTIDE SEQUENCE [LARGE SCALE GENOMIC DNA]</scope>
    <source>
        <strain evidence="1">Intermedium</strain>
    </source>
</reference>
<evidence type="ECO:0000313" key="1">
    <source>
        <dbReference type="EMBL" id="CDH33198.1"/>
    </source>
</evidence>
<evidence type="ECO:0000313" key="2">
    <source>
        <dbReference type="Proteomes" id="UP000028480"/>
    </source>
</evidence>
<gene>
    <name evidence="1" type="ORF">XBI1_2450014</name>
</gene>
<dbReference type="Proteomes" id="UP000028480">
    <property type="component" value="Unassembled WGS sequence"/>
</dbReference>
<dbReference type="EMBL" id="CBTB010000163">
    <property type="protein sequence ID" value="CDH33198.1"/>
    <property type="molecule type" value="Genomic_DNA"/>
</dbReference>
<proteinExistence type="predicted"/>
<protein>
    <submittedName>
        <fullName evidence="1">Uncharacterized protein</fullName>
    </submittedName>
</protein>
<sequence length="107" mass="11754">MAQAVFQKALQIDARLYRSAVVSPESTARGQAQFRSCFRAGSQPVAPKMAVSSGCGTEVRGSLGLSMKKQSSENNYQSGEKPKKLAVTKSTKYVPPYFFWINKNESQ</sequence>
<accession>A0A077QJ32</accession>
<name>A0A077QJ32_XENBV</name>
<comment type="caution">
    <text evidence="1">The sequence shown here is derived from an EMBL/GenBank/DDBJ whole genome shotgun (WGS) entry which is preliminary data.</text>
</comment>
<organism evidence="1 2">
    <name type="scientific">Xenorhabdus bovienii str. Intermedium</name>
    <dbReference type="NCBI Taxonomy" id="1379677"/>
    <lineage>
        <taxon>Bacteria</taxon>
        <taxon>Pseudomonadati</taxon>
        <taxon>Pseudomonadota</taxon>
        <taxon>Gammaproteobacteria</taxon>
        <taxon>Enterobacterales</taxon>
        <taxon>Morganellaceae</taxon>
        <taxon>Xenorhabdus</taxon>
    </lineage>
</organism>
<dbReference type="AlphaFoldDB" id="A0A077QJ32"/>